<feature type="domain" description="Beta-lactamase-related" evidence="2">
    <location>
        <begin position="35"/>
        <end position="370"/>
    </location>
</feature>
<comment type="caution">
    <text evidence="3">The sequence shown here is derived from an EMBL/GenBank/DDBJ whole genome shotgun (WGS) entry which is preliminary data.</text>
</comment>
<name>A0ABT1QPS2_9GAMM</name>
<sequence>MLRLLSLALLLASLCACAATAPRPTPKVPDAARLDAEVERLLREAQVPGLALAVIADGRIVHLKAYGQRDREQSLPLQTDTVMYGASLTKALFAYLVLQLVDEGKLDLDRSIADYLPKPLPDYEKYAELAGDERWRKLTPRMLLSHTGGFPNFRFFTADNRYDKDGKLTFWFEPGTRYAYSGEGINLLQFVIENGLGLDLAQLLQQRVYDRYGMHRSSMTWRDDFAGNLAIGYDAAGKPLGHRQRRGVRAAGSMDTTIADYAAFLAALMRGEGLSPAARRELLAAQVRIHSKRQFPTAAPETTTDNDGIQLSYALGWGRYESPQGTVNFKEGSDDGWNNYAAFIDARKFGFVVMSNSDNARGIFKYLNDLILGETCMPWYWETYIPYDHPELKQPEALAQSHPPCGPVR</sequence>
<accession>A0ABT1QPS2</accession>
<evidence type="ECO:0000256" key="1">
    <source>
        <dbReference type="SAM" id="SignalP"/>
    </source>
</evidence>
<keyword evidence="4" id="KW-1185">Reference proteome</keyword>
<gene>
    <name evidence="3" type="ORF">NM961_06175</name>
</gene>
<feature type="signal peptide" evidence="1">
    <location>
        <begin position="1"/>
        <end position="18"/>
    </location>
</feature>
<dbReference type="SUPFAM" id="SSF56601">
    <property type="entry name" value="beta-lactamase/transpeptidase-like"/>
    <property type="match status" value="1"/>
</dbReference>
<reference evidence="3" key="1">
    <citation type="submission" date="2022-07" db="EMBL/GenBank/DDBJ databases">
        <title>Tahibacter sp., a new gammaproteobacterium isolated from the silt sample collected at pig farm.</title>
        <authorList>
            <person name="Chen H."/>
        </authorList>
    </citation>
    <scope>NUCLEOTIDE SEQUENCE</scope>
    <source>
        <strain evidence="3">P2K</strain>
    </source>
</reference>
<dbReference type="RefSeq" id="WP_255913040.1">
    <property type="nucleotide sequence ID" value="NZ_JANFQO010000004.1"/>
</dbReference>
<keyword evidence="1" id="KW-0732">Signal</keyword>
<dbReference type="PANTHER" id="PTHR43283:SF18">
    <property type="match status" value="1"/>
</dbReference>
<dbReference type="EMBL" id="JANFQO010000004">
    <property type="protein sequence ID" value="MCQ4164295.1"/>
    <property type="molecule type" value="Genomic_DNA"/>
</dbReference>
<evidence type="ECO:0000313" key="4">
    <source>
        <dbReference type="Proteomes" id="UP001165498"/>
    </source>
</evidence>
<dbReference type="Gene3D" id="3.40.710.10">
    <property type="entry name" value="DD-peptidase/beta-lactamase superfamily"/>
    <property type="match status" value="1"/>
</dbReference>
<dbReference type="InterPro" id="IPR012338">
    <property type="entry name" value="Beta-lactam/transpept-like"/>
</dbReference>
<dbReference type="InterPro" id="IPR050789">
    <property type="entry name" value="Diverse_Enzym_Activities"/>
</dbReference>
<protein>
    <submittedName>
        <fullName evidence="3">Beta-lactamase family protein</fullName>
    </submittedName>
</protein>
<organism evidence="3 4">
    <name type="scientific">Tahibacter harae</name>
    <dbReference type="NCBI Taxonomy" id="2963937"/>
    <lineage>
        <taxon>Bacteria</taxon>
        <taxon>Pseudomonadati</taxon>
        <taxon>Pseudomonadota</taxon>
        <taxon>Gammaproteobacteria</taxon>
        <taxon>Lysobacterales</taxon>
        <taxon>Rhodanobacteraceae</taxon>
        <taxon>Tahibacter</taxon>
    </lineage>
</organism>
<dbReference type="InterPro" id="IPR001466">
    <property type="entry name" value="Beta-lactam-related"/>
</dbReference>
<dbReference type="PROSITE" id="PS51257">
    <property type="entry name" value="PROKAR_LIPOPROTEIN"/>
    <property type="match status" value="1"/>
</dbReference>
<evidence type="ECO:0000259" key="2">
    <source>
        <dbReference type="Pfam" id="PF00144"/>
    </source>
</evidence>
<feature type="chain" id="PRO_5045720578" evidence="1">
    <location>
        <begin position="19"/>
        <end position="409"/>
    </location>
</feature>
<dbReference type="Pfam" id="PF00144">
    <property type="entry name" value="Beta-lactamase"/>
    <property type="match status" value="1"/>
</dbReference>
<dbReference type="Proteomes" id="UP001165498">
    <property type="component" value="Unassembled WGS sequence"/>
</dbReference>
<dbReference type="PANTHER" id="PTHR43283">
    <property type="entry name" value="BETA-LACTAMASE-RELATED"/>
    <property type="match status" value="1"/>
</dbReference>
<evidence type="ECO:0000313" key="3">
    <source>
        <dbReference type="EMBL" id="MCQ4164295.1"/>
    </source>
</evidence>
<proteinExistence type="predicted"/>